<dbReference type="AlphaFoldDB" id="A0A081B1A6"/>
<evidence type="ECO:0000313" key="3">
    <source>
        <dbReference type="Proteomes" id="UP000028582"/>
    </source>
</evidence>
<feature type="compositionally biased region" description="Basic and acidic residues" evidence="1">
    <location>
        <begin position="48"/>
        <end position="57"/>
    </location>
</feature>
<sequence length="104" mass="11969">MPAAQTGSVSLEDAEKAEQAARILRSEDTRKRNTAAQNWPDRLKKARKESEIEQRNRDQFTDARAFFECIDNPLVRICGSCGELSKSARMVKKRYLPRENTLLR</sequence>
<name>A0A081B1A6_PHYNI</name>
<gene>
    <name evidence="2" type="ORF">F444_01234</name>
</gene>
<reference evidence="2 3" key="1">
    <citation type="submission" date="2013-11" db="EMBL/GenBank/DDBJ databases">
        <title>The Genome Sequence of Phytophthora parasitica P1976.</title>
        <authorList>
            <consortium name="The Broad Institute Genomics Platform"/>
            <person name="Russ C."/>
            <person name="Tyler B."/>
            <person name="Panabieres F."/>
            <person name="Shan W."/>
            <person name="Tripathy S."/>
            <person name="Grunwald N."/>
            <person name="Machado M."/>
            <person name="Johnson C.S."/>
            <person name="Walker B."/>
            <person name="Young S."/>
            <person name="Zeng Q."/>
            <person name="Gargeya S."/>
            <person name="Fitzgerald M."/>
            <person name="Haas B."/>
            <person name="Abouelleil A."/>
            <person name="Allen A.W."/>
            <person name="Alvarado L."/>
            <person name="Arachchi H.M."/>
            <person name="Berlin A.M."/>
            <person name="Chapman S.B."/>
            <person name="Gainer-Dewar J."/>
            <person name="Goldberg J."/>
            <person name="Griggs A."/>
            <person name="Gujja S."/>
            <person name="Hansen M."/>
            <person name="Howarth C."/>
            <person name="Imamovic A."/>
            <person name="Ireland A."/>
            <person name="Larimer J."/>
            <person name="McCowan C."/>
            <person name="Murphy C."/>
            <person name="Pearson M."/>
            <person name="Poon T.W."/>
            <person name="Priest M."/>
            <person name="Roberts A."/>
            <person name="Saif S."/>
            <person name="Shea T."/>
            <person name="Sisk P."/>
            <person name="Sykes S."/>
            <person name="Wortman J."/>
            <person name="Nusbaum C."/>
            <person name="Birren B."/>
        </authorList>
    </citation>
    <scope>NUCLEOTIDE SEQUENCE [LARGE SCALE GENOMIC DNA]</scope>
    <source>
        <strain evidence="2 3">P1976</strain>
    </source>
</reference>
<protein>
    <submittedName>
        <fullName evidence="2">Uncharacterized protein</fullName>
    </submittedName>
</protein>
<evidence type="ECO:0000313" key="2">
    <source>
        <dbReference type="EMBL" id="ETO84917.1"/>
    </source>
</evidence>
<evidence type="ECO:0000256" key="1">
    <source>
        <dbReference type="SAM" id="MobiDB-lite"/>
    </source>
</evidence>
<proteinExistence type="predicted"/>
<feature type="compositionally biased region" description="Basic and acidic residues" evidence="1">
    <location>
        <begin position="13"/>
        <end position="31"/>
    </location>
</feature>
<dbReference type="OrthoDB" id="10590289at2759"/>
<dbReference type="Proteomes" id="UP000028582">
    <property type="component" value="Unassembled WGS sequence"/>
</dbReference>
<dbReference type="EMBL" id="ANJA01000211">
    <property type="protein sequence ID" value="ETO84917.1"/>
    <property type="molecule type" value="Genomic_DNA"/>
</dbReference>
<comment type="caution">
    <text evidence="2">The sequence shown here is derived from an EMBL/GenBank/DDBJ whole genome shotgun (WGS) entry which is preliminary data.</text>
</comment>
<feature type="region of interest" description="Disordered" evidence="1">
    <location>
        <begin position="1"/>
        <end position="57"/>
    </location>
</feature>
<accession>A0A081B1A6</accession>
<organism evidence="2 3">
    <name type="scientific">Phytophthora nicotianae P1976</name>
    <dbReference type="NCBI Taxonomy" id="1317066"/>
    <lineage>
        <taxon>Eukaryota</taxon>
        <taxon>Sar</taxon>
        <taxon>Stramenopiles</taxon>
        <taxon>Oomycota</taxon>
        <taxon>Peronosporomycetes</taxon>
        <taxon>Peronosporales</taxon>
        <taxon>Peronosporaceae</taxon>
        <taxon>Phytophthora</taxon>
    </lineage>
</organism>